<evidence type="ECO:0000256" key="1">
    <source>
        <dbReference type="SAM" id="SignalP"/>
    </source>
</evidence>
<reference evidence="2 3" key="1">
    <citation type="submission" date="2019-04" db="EMBL/GenBank/DDBJ databases">
        <title>Chitiniphilus eburnea sp. nov., a novel chitinolytic bacterium isolated from aquaculture sludge.</title>
        <authorList>
            <person name="Sheng M."/>
        </authorList>
    </citation>
    <scope>NUCLEOTIDE SEQUENCE [LARGE SCALE GENOMIC DNA]</scope>
    <source>
        <strain evidence="2 3">HX-2-15</strain>
    </source>
</reference>
<gene>
    <name evidence="2" type="ORF">FAZ21_14240</name>
</gene>
<protein>
    <submittedName>
        <fullName evidence="2">Uncharacterized protein</fullName>
    </submittedName>
</protein>
<organism evidence="2 3">
    <name type="scientific">Chitiniphilus eburneus</name>
    <dbReference type="NCBI Taxonomy" id="2571148"/>
    <lineage>
        <taxon>Bacteria</taxon>
        <taxon>Pseudomonadati</taxon>
        <taxon>Pseudomonadota</taxon>
        <taxon>Betaproteobacteria</taxon>
        <taxon>Neisseriales</taxon>
        <taxon>Chitinibacteraceae</taxon>
        <taxon>Chitiniphilus</taxon>
    </lineage>
</organism>
<comment type="caution">
    <text evidence="2">The sequence shown here is derived from an EMBL/GenBank/DDBJ whole genome shotgun (WGS) entry which is preliminary data.</text>
</comment>
<dbReference type="AlphaFoldDB" id="A0A4U0PP82"/>
<dbReference type="EMBL" id="SUMF01000019">
    <property type="protein sequence ID" value="TJZ70051.1"/>
    <property type="molecule type" value="Genomic_DNA"/>
</dbReference>
<dbReference type="OrthoDB" id="5624957at2"/>
<accession>A0A4U0PP82</accession>
<keyword evidence="1" id="KW-0732">Signal</keyword>
<name>A0A4U0PP82_9NEIS</name>
<sequence length="489" mass="54496">MKIKLAIASIFLATNAWAELTPCDQIPAVVHINGITTPKENAINSQKMLGRMLAEKFGHPVKTDLAYNQTHGFFADIAQTFYQLSQQNPDTAPEKIAEALLYGNAPEGMDARVAEAAIRYYQAKAEQAALAQLTLDEESEILRDIRRATAEADKVLLVPHSQGNLFANRMYTLLTDSGELRPQDLRIHGFASPADRVLGNGSYLTSRHDVVISSLDILRKVLPHNIEIPFTKADVLGHGFKEVYLNPSLNGREAATAGLLAAMVAMNTTPYPADIADSMLSRAPLIFDFYGPPFNQQLWQAAGWDRPQGFSDPDFYGNNIAWLYLKGPRGVYSPLLYRGDDIPRGFMITTVVGIATGFRDQDDRYHYVYGLTCDMYPETLGSRLEPGTYEILGDYVYQPWEGKPDVLLNEQNNFALTYQGTRRNYLFGQATQRRAFDDQIIGLDDGSRNAFGYFSLVLGKIIVTQNETTGRYKIDWQPTPELAATEVAP</sequence>
<proteinExistence type="predicted"/>
<keyword evidence="3" id="KW-1185">Reference proteome</keyword>
<dbReference type="Proteomes" id="UP000310016">
    <property type="component" value="Unassembled WGS sequence"/>
</dbReference>
<dbReference type="RefSeq" id="WP_136774113.1">
    <property type="nucleotide sequence ID" value="NZ_CP156074.1"/>
</dbReference>
<evidence type="ECO:0000313" key="3">
    <source>
        <dbReference type="Proteomes" id="UP000310016"/>
    </source>
</evidence>
<evidence type="ECO:0000313" key="2">
    <source>
        <dbReference type="EMBL" id="TJZ70051.1"/>
    </source>
</evidence>
<feature type="signal peptide" evidence="1">
    <location>
        <begin position="1"/>
        <end position="18"/>
    </location>
</feature>
<feature type="chain" id="PRO_5020215507" evidence="1">
    <location>
        <begin position="19"/>
        <end position="489"/>
    </location>
</feature>